<dbReference type="OrthoDB" id="186585at2"/>
<comment type="similarity">
    <text evidence="1">Belongs to the SorC transcriptional regulatory family.</text>
</comment>
<dbReference type="GO" id="GO:0003677">
    <property type="term" value="F:DNA binding"/>
    <property type="evidence" value="ECO:0007669"/>
    <property type="project" value="UniProtKB-KW"/>
</dbReference>
<keyword evidence="3" id="KW-0238">DNA-binding</keyword>
<evidence type="ECO:0000256" key="4">
    <source>
        <dbReference type="ARBA" id="ARBA00023163"/>
    </source>
</evidence>
<feature type="region of interest" description="Disordered" evidence="5">
    <location>
        <begin position="1"/>
        <end position="20"/>
    </location>
</feature>
<evidence type="ECO:0000259" key="6">
    <source>
        <dbReference type="Pfam" id="PF04198"/>
    </source>
</evidence>
<dbReference type="InterPro" id="IPR037171">
    <property type="entry name" value="NagB/RpiA_transferase-like"/>
</dbReference>
<accession>A0A512DDL9</accession>
<dbReference type="InterPro" id="IPR007324">
    <property type="entry name" value="Sugar-bd_dom_put"/>
</dbReference>
<keyword evidence="2" id="KW-0805">Transcription regulation</keyword>
<dbReference type="Pfam" id="PF04198">
    <property type="entry name" value="Sugar-bind"/>
    <property type="match status" value="1"/>
</dbReference>
<evidence type="ECO:0000313" key="7">
    <source>
        <dbReference type="EMBL" id="GEO34553.1"/>
    </source>
</evidence>
<reference evidence="7 8" key="1">
    <citation type="submission" date="2019-07" db="EMBL/GenBank/DDBJ databases">
        <title>Whole genome shotgun sequence of Cellulomonas aerilata NBRC 106308.</title>
        <authorList>
            <person name="Hosoyama A."/>
            <person name="Uohara A."/>
            <person name="Ohji S."/>
            <person name="Ichikawa N."/>
        </authorList>
    </citation>
    <scope>NUCLEOTIDE SEQUENCE [LARGE SCALE GENOMIC DNA]</scope>
    <source>
        <strain evidence="7 8">NBRC 106308</strain>
    </source>
</reference>
<protein>
    <submittedName>
        <fullName evidence="7">Transcriptional regulator</fullName>
    </submittedName>
</protein>
<proteinExistence type="inferred from homology"/>
<dbReference type="AlphaFoldDB" id="A0A512DDL9"/>
<dbReference type="GO" id="GO:0030246">
    <property type="term" value="F:carbohydrate binding"/>
    <property type="evidence" value="ECO:0007669"/>
    <property type="project" value="InterPro"/>
</dbReference>
<evidence type="ECO:0000256" key="2">
    <source>
        <dbReference type="ARBA" id="ARBA00023015"/>
    </source>
</evidence>
<dbReference type="PANTHER" id="PTHR34294">
    <property type="entry name" value="TRANSCRIPTIONAL REGULATOR-RELATED"/>
    <property type="match status" value="1"/>
</dbReference>
<feature type="domain" description="Sugar-binding" evidence="6">
    <location>
        <begin position="78"/>
        <end position="322"/>
    </location>
</feature>
<gene>
    <name evidence="7" type="ORF">CAE01nite_22780</name>
</gene>
<dbReference type="Gene3D" id="1.10.10.10">
    <property type="entry name" value="Winged helix-like DNA-binding domain superfamily/Winged helix DNA-binding domain"/>
    <property type="match status" value="1"/>
</dbReference>
<keyword evidence="8" id="KW-1185">Reference proteome</keyword>
<dbReference type="Proteomes" id="UP000321181">
    <property type="component" value="Unassembled WGS sequence"/>
</dbReference>
<evidence type="ECO:0000256" key="5">
    <source>
        <dbReference type="SAM" id="MobiDB-lite"/>
    </source>
</evidence>
<organism evidence="7 8">
    <name type="scientific">Cellulomonas aerilata</name>
    <dbReference type="NCBI Taxonomy" id="515326"/>
    <lineage>
        <taxon>Bacteria</taxon>
        <taxon>Bacillati</taxon>
        <taxon>Actinomycetota</taxon>
        <taxon>Actinomycetes</taxon>
        <taxon>Micrococcales</taxon>
        <taxon>Cellulomonadaceae</taxon>
        <taxon>Cellulomonas</taxon>
    </lineage>
</organism>
<sequence length="336" mass="35171">MSGYSAHMSERRGVPPSGEERALMVRAARHYYVDDMSKMQTADALGVSRFKVARLLEGARELGIVTITVDDAGVPVPELADALAAHLGLSRAVVVEAHGAQAEVRHEVGAAAAALLGSTLRQGEVLGLAWGRTLTGMSHSMPPLPRVDVVQLTGALGTDLEASPVEVVRRVALRSGGSAQPIFAPLVLDDPRTADALRRQTDVAGALRMFDHLTTAVVAVGSWDPPNSQLLTALSQEDRQAMHEAGVRAEVAAILVSDTGEVVSPEFARRCISIGVDQLRRTPRIVAAAAGADKARAVTAIARAGLCTELVTDRALAEAVLSLDGVDPAVAERGTA</sequence>
<dbReference type="EMBL" id="BJYY01000014">
    <property type="protein sequence ID" value="GEO34553.1"/>
    <property type="molecule type" value="Genomic_DNA"/>
</dbReference>
<dbReference type="InterPro" id="IPR051054">
    <property type="entry name" value="SorC_transcr_regulators"/>
</dbReference>
<name>A0A512DDL9_9CELL</name>
<feature type="compositionally biased region" description="Basic and acidic residues" evidence="5">
    <location>
        <begin position="8"/>
        <end position="20"/>
    </location>
</feature>
<keyword evidence="4" id="KW-0804">Transcription</keyword>
<dbReference type="InterPro" id="IPR036388">
    <property type="entry name" value="WH-like_DNA-bd_sf"/>
</dbReference>
<dbReference type="Gene3D" id="3.40.50.1360">
    <property type="match status" value="1"/>
</dbReference>
<dbReference type="PANTHER" id="PTHR34294:SF1">
    <property type="entry name" value="TRANSCRIPTIONAL REGULATOR LSRR"/>
    <property type="match status" value="1"/>
</dbReference>
<comment type="caution">
    <text evidence="7">The sequence shown here is derived from an EMBL/GenBank/DDBJ whole genome shotgun (WGS) entry which is preliminary data.</text>
</comment>
<evidence type="ECO:0000313" key="8">
    <source>
        <dbReference type="Proteomes" id="UP000321181"/>
    </source>
</evidence>
<evidence type="ECO:0000256" key="3">
    <source>
        <dbReference type="ARBA" id="ARBA00023125"/>
    </source>
</evidence>
<dbReference type="SUPFAM" id="SSF100950">
    <property type="entry name" value="NagB/RpiA/CoA transferase-like"/>
    <property type="match status" value="1"/>
</dbReference>
<evidence type="ECO:0000256" key="1">
    <source>
        <dbReference type="ARBA" id="ARBA00010466"/>
    </source>
</evidence>